<evidence type="ECO:0000313" key="3">
    <source>
        <dbReference type="EMBL" id="KXZ63811.1"/>
    </source>
</evidence>
<dbReference type="EC" id="2.3.1.-" evidence="3"/>
<evidence type="ECO:0000313" key="4">
    <source>
        <dbReference type="Proteomes" id="UP000075680"/>
    </source>
</evidence>
<dbReference type="SUPFAM" id="SSF55729">
    <property type="entry name" value="Acyl-CoA N-acyltransferases (Nat)"/>
    <property type="match status" value="1"/>
</dbReference>
<organism evidence="3 4">
    <name type="scientific">Acinetobacter venetianus</name>
    <dbReference type="NCBI Taxonomy" id="52133"/>
    <lineage>
        <taxon>Bacteria</taxon>
        <taxon>Pseudomonadati</taxon>
        <taxon>Pseudomonadota</taxon>
        <taxon>Gammaproteobacteria</taxon>
        <taxon>Moraxellales</taxon>
        <taxon>Moraxellaceae</taxon>
        <taxon>Acinetobacter</taxon>
    </lineage>
</organism>
<dbReference type="CDD" id="cd04301">
    <property type="entry name" value="NAT_SF"/>
    <property type="match status" value="1"/>
</dbReference>
<dbReference type="AlphaFoldDB" id="A0A150HKK6"/>
<evidence type="ECO:0000259" key="2">
    <source>
        <dbReference type="PROSITE" id="PS51186"/>
    </source>
</evidence>
<dbReference type="Proteomes" id="UP000075680">
    <property type="component" value="Unassembled WGS sequence"/>
</dbReference>
<sequence>MENTMQAIQQTHWTDLTAEQQAQLKALLLEADPSWEHISTYLFDAKIFVVCNAENECIAQLCLLENHDKAEIKNLTIADAFQGQGIAKALIRHAIVYAKQRSTASIIVKTGNSSLDQLALYQKCGFRMSHIEVDVFKDYPEAIYEHGIRCLDQVVLMIQLSQAE</sequence>
<dbReference type="EMBL" id="JRUE01000239">
    <property type="protein sequence ID" value="KXZ63811.1"/>
    <property type="molecule type" value="Genomic_DNA"/>
</dbReference>
<dbReference type="InterPro" id="IPR016181">
    <property type="entry name" value="Acyl_CoA_acyltransferase"/>
</dbReference>
<name>A0A150HKK6_9GAMM</name>
<dbReference type="Gene3D" id="3.40.630.30">
    <property type="match status" value="1"/>
</dbReference>
<protein>
    <submittedName>
        <fullName evidence="3">Putative N-acetyltransferase YvbK</fullName>
        <ecNumber evidence="3">2.3.1.-</ecNumber>
    </submittedName>
</protein>
<gene>
    <name evidence="3" type="primary">yvbK</name>
    <name evidence="3" type="ORF">AVENLUH5627_03204</name>
</gene>
<dbReference type="InterPro" id="IPR050769">
    <property type="entry name" value="NAT_camello-type"/>
</dbReference>
<dbReference type="PROSITE" id="PS51186">
    <property type="entry name" value="GNAT"/>
    <property type="match status" value="1"/>
</dbReference>
<dbReference type="GO" id="GO:0008080">
    <property type="term" value="F:N-acetyltransferase activity"/>
    <property type="evidence" value="ECO:0007669"/>
    <property type="project" value="InterPro"/>
</dbReference>
<dbReference type="InterPro" id="IPR000182">
    <property type="entry name" value="GNAT_dom"/>
</dbReference>
<reference evidence="3 4" key="1">
    <citation type="journal article" date="2016" name="Sci. Rep.">
        <title>Genomic and phenotypic characterization of the species Acinetobacter venetianus.</title>
        <authorList>
            <person name="Fondi M."/>
            <person name="Maida I."/>
            <person name="Perrin E."/>
            <person name="Orlandini V."/>
            <person name="La Torre L."/>
            <person name="Bosi E."/>
            <person name="Negroni A."/>
            <person name="Zanaroli G."/>
            <person name="Fava F."/>
            <person name="Decorosi F."/>
            <person name="Giovannetti L."/>
            <person name="Viti C."/>
            <person name="Vaneechoutte M."/>
            <person name="Dijkshoorn L."/>
            <person name="Fani R."/>
        </authorList>
    </citation>
    <scope>NUCLEOTIDE SEQUENCE [LARGE SCALE GENOMIC DNA]</scope>
    <source>
        <strain evidence="3 4">LUH5627</strain>
    </source>
</reference>
<proteinExistence type="predicted"/>
<keyword evidence="3" id="KW-0012">Acyltransferase</keyword>
<dbReference type="Pfam" id="PF00583">
    <property type="entry name" value="Acetyltransf_1"/>
    <property type="match status" value="1"/>
</dbReference>
<dbReference type="PANTHER" id="PTHR13947:SF37">
    <property type="entry name" value="LD18367P"/>
    <property type="match status" value="1"/>
</dbReference>
<dbReference type="PANTHER" id="PTHR13947">
    <property type="entry name" value="GNAT FAMILY N-ACETYLTRANSFERASE"/>
    <property type="match status" value="1"/>
</dbReference>
<accession>A0A150HKK6</accession>
<dbReference type="PATRIC" id="fig|52133.18.peg.3282"/>
<keyword evidence="1 3" id="KW-0808">Transferase</keyword>
<evidence type="ECO:0000256" key="1">
    <source>
        <dbReference type="ARBA" id="ARBA00022679"/>
    </source>
</evidence>
<feature type="domain" description="N-acetyltransferase" evidence="2">
    <location>
        <begin position="11"/>
        <end position="149"/>
    </location>
</feature>
<comment type="caution">
    <text evidence="3">The sequence shown here is derived from an EMBL/GenBank/DDBJ whole genome shotgun (WGS) entry which is preliminary data.</text>
</comment>